<evidence type="ECO:0000313" key="2">
    <source>
        <dbReference type="EMBL" id="CAK0893777.1"/>
    </source>
</evidence>
<feature type="compositionally biased region" description="Basic residues" evidence="1">
    <location>
        <begin position="92"/>
        <end position="108"/>
    </location>
</feature>
<evidence type="ECO:0000256" key="1">
    <source>
        <dbReference type="SAM" id="MobiDB-lite"/>
    </source>
</evidence>
<proteinExistence type="predicted"/>
<name>A0ABN9X7T0_9DINO</name>
<dbReference type="Proteomes" id="UP001189429">
    <property type="component" value="Unassembled WGS sequence"/>
</dbReference>
<dbReference type="EMBL" id="CAUYUJ010019804">
    <property type="protein sequence ID" value="CAK0893777.1"/>
    <property type="molecule type" value="Genomic_DNA"/>
</dbReference>
<keyword evidence="3" id="KW-1185">Reference proteome</keyword>
<organism evidence="2 3">
    <name type="scientific">Prorocentrum cordatum</name>
    <dbReference type="NCBI Taxonomy" id="2364126"/>
    <lineage>
        <taxon>Eukaryota</taxon>
        <taxon>Sar</taxon>
        <taxon>Alveolata</taxon>
        <taxon>Dinophyceae</taxon>
        <taxon>Prorocentrales</taxon>
        <taxon>Prorocentraceae</taxon>
        <taxon>Prorocentrum</taxon>
    </lineage>
</organism>
<feature type="compositionally biased region" description="Polar residues" evidence="1">
    <location>
        <begin position="45"/>
        <end position="58"/>
    </location>
</feature>
<comment type="caution">
    <text evidence="2">The sequence shown here is derived from an EMBL/GenBank/DDBJ whole genome shotgun (WGS) entry which is preliminary data.</text>
</comment>
<accession>A0ABN9X7T0</accession>
<reference evidence="2" key="1">
    <citation type="submission" date="2023-10" db="EMBL/GenBank/DDBJ databases">
        <authorList>
            <person name="Chen Y."/>
            <person name="Shah S."/>
            <person name="Dougan E. K."/>
            <person name="Thang M."/>
            <person name="Chan C."/>
        </authorList>
    </citation>
    <scope>NUCLEOTIDE SEQUENCE [LARGE SCALE GENOMIC DNA]</scope>
</reference>
<evidence type="ECO:0000313" key="3">
    <source>
        <dbReference type="Proteomes" id="UP001189429"/>
    </source>
</evidence>
<protein>
    <submittedName>
        <fullName evidence="2">Uncharacterized protein</fullName>
    </submittedName>
</protein>
<sequence>MDDLEKALRHVFRKIAVPFSPHKSQNVREAELTDILNRCTDTYRGSMTNMSDSASFNLPGNLVGQTDSTPSTSTTIPSSASLAGASSSSRAAPRRRPRTAARRPRPPR</sequence>
<feature type="region of interest" description="Disordered" evidence="1">
    <location>
        <begin position="45"/>
        <end position="108"/>
    </location>
</feature>
<feature type="compositionally biased region" description="Low complexity" evidence="1">
    <location>
        <begin position="66"/>
        <end position="91"/>
    </location>
</feature>
<gene>
    <name evidence="2" type="ORF">PCOR1329_LOCUS73022</name>
</gene>